<accession>A0A1Y6C8P9</accession>
<dbReference type="Proteomes" id="UP000192907">
    <property type="component" value="Unassembled WGS sequence"/>
</dbReference>
<organism evidence="1 2">
    <name type="scientific">Pseudobacteriovorax antillogorgiicola</name>
    <dbReference type="NCBI Taxonomy" id="1513793"/>
    <lineage>
        <taxon>Bacteria</taxon>
        <taxon>Pseudomonadati</taxon>
        <taxon>Bdellovibrionota</taxon>
        <taxon>Oligoflexia</taxon>
        <taxon>Oligoflexales</taxon>
        <taxon>Pseudobacteriovoracaceae</taxon>
        <taxon>Pseudobacteriovorax</taxon>
    </lineage>
</organism>
<dbReference type="STRING" id="1513793.SAMN06296036_1168"/>
<evidence type="ECO:0000313" key="2">
    <source>
        <dbReference type="Proteomes" id="UP000192907"/>
    </source>
</evidence>
<dbReference type="RefSeq" id="WP_132321895.1">
    <property type="nucleotide sequence ID" value="NZ_FWZT01000016.1"/>
</dbReference>
<protein>
    <recommendedName>
        <fullName evidence="3">Cytochrome c domain-containing protein</fullName>
    </recommendedName>
</protein>
<name>A0A1Y6C8P9_9BACT</name>
<proteinExistence type="predicted"/>
<keyword evidence="2" id="KW-1185">Reference proteome</keyword>
<sequence>MFIRILIGLSLWGGQLMALPIGPSIVCQQFEDSPLCPSQVSCTFCHTTPPQMNDFGTCIKNQLGDGTFDTELALALDTTQELDCDNDGFKNLQEIMAGTFPGDRLSLPEIEPPPPCSTSDCTIDSLRAWTKIHQDVCGRSPAYEDRQRFQKGNAQQKLNAVRDTLIVCLDSEYWLGKEGIVWSLAHDRIRPNSSLKSGDNRGSIPLGDYDDDYNLFVYYQTDDRDIRGMITAKHYVTREDQPTTRYTAVPDQPLHPNAAGLVIQTAEALNVNVQQFVPAAKRAGMLTTLYNSVARTMFTPLPRTTAAHAMRHYLGLDIAKAEGLGRMYPKQQDYQLTDFDSKGVKAPACEFCHRALDGIAYLWTPYNGISTLISPEHAHTRVILPGTYNNFRMELFGEEFADSAPLLGTTPRDGYAFGEKVDDLVAWAESMANTDDYARKVVLDYWRYFYGGDPLETDQSEFKRLWNNLKTKHNYSVERMLHEMVTLPSFSRR</sequence>
<dbReference type="OrthoDB" id="5482054at2"/>
<reference evidence="2" key="1">
    <citation type="submission" date="2017-04" db="EMBL/GenBank/DDBJ databases">
        <authorList>
            <person name="Varghese N."/>
            <person name="Submissions S."/>
        </authorList>
    </citation>
    <scope>NUCLEOTIDE SEQUENCE [LARGE SCALE GENOMIC DNA]</scope>
    <source>
        <strain evidence="2">RKEM611</strain>
    </source>
</reference>
<evidence type="ECO:0000313" key="1">
    <source>
        <dbReference type="EMBL" id="SMF51703.1"/>
    </source>
</evidence>
<gene>
    <name evidence="1" type="ORF">SAMN06296036_1168</name>
</gene>
<evidence type="ECO:0008006" key="3">
    <source>
        <dbReference type="Google" id="ProtNLM"/>
    </source>
</evidence>
<dbReference type="AlphaFoldDB" id="A0A1Y6C8P9"/>
<dbReference type="EMBL" id="FWZT01000016">
    <property type="protein sequence ID" value="SMF51703.1"/>
    <property type="molecule type" value="Genomic_DNA"/>
</dbReference>